<evidence type="ECO:0000256" key="1">
    <source>
        <dbReference type="ARBA" id="ARBA00006739"/>
    </source>
</evidence>
<keyword evidence="4" id="KW-1185">Reference proteome</keyword>
<reference evidence="3 4" key="1">
    <citation type="journal article" date="2015" name="Int. J. Syst. Evol. Microbiol.">
        <title>Sporolactobacillus shoreae sp. nov. and Sporolactobacillus spathodeae sp. nov., two spore-forming lactic acid bacteria isolated from tree barks in Thailand.</title>
        <authorList>
            <person name="Thamacharoensuk T."/>
            <person name="Kitahara M."/>
            <person name="Ohkuma M."/>
            <person name="Thongchul N."/>
            <person name="Tanasupawat S."/>
        </authorList>
    </citation>
    <scope>NUCLEOTIDE SEQUENCE [LARGE SCALE GENOMIC DNA]</scope>
    <source>
        <strain evidence="3 4">BK92</strain>
    </source>
</reference>
<dbReference type="GO" id="GO:0016758">
    <property type="term" value="F:hexosyltransferase activity"/>
    <property type="evidence" value="ECO:0007669"/>
    <property type="project" value="UniProtKB-ARBA"/>
</dbReference>
<comment type="similarity">
    <text evidence="1">Belongs to the glycosyltransferase 2 family.</text>
</comment>
<accession>A0A4Z0GSD3</accession>
<dbReference type="InterPro" id="IPR001173">
    <property type="entry name" value="Glyco_trans_2-like"/>
</dbReference>
<feature type="domain" description="Glycosyltransferase 2-like" evidence="2">
    <location>
        <begin position="13"/>
        <end position="135"/>
    </location>
</feature>
<dbReference type="PANTHER" id="PTHR22916">
    <property type="entry name" value="GLYCOSYLTRANSFERASE"/>
    <property type="match status" value="1"/>
</dbReference>
<evidence type="ECO:0000313" key="4">
    <source>
        <dbReference type="Proteomes" id="UP000298347"/>
    </source>
</evidence>
<dbReference type="PANTHER" id="PTHR22916:SF3">
    <property type="entry name" value="UDP-GLCNAC:BETAGAL BETA-1,3-N-ACETYLGLUCOSAMINYLTRANSFERASE-LIKE PROTEIN 1"/>
    <property type="match status" value="1"/>
</dbReference>
<evidence type="ECO:0000313" key="3">
    <source>
        <dbReference type="EMBL" id="TGA99816.1"/>
    </source>
</evidence>
<keyword evidence="3" id="KW-0808">Transferase</keyword>
<comment type="caution">
    <text evidence="3">The sequence shown here is derived from an EMBL/GenBank/DDBJ whole genome shotgun (WGS) entry which is preliminary data.</text>
</comment>
<protein>
    <submittedName>
        <fullName evidence="3">Glycosyltransferase family 2 protein</fullName>
    </submittedName>
</protein>
<dbReference type="Gene3D" id="3.90.550.10">
    <property type="entry name" value="Spore Coat Polysaccharide Biosynthesis Protein SpsA, Chain A"/>
    <property type="match status" value="1"/>
</dbReference>
<dbReference type="Proteomes" id="UP000298347">
    <property type="component" value="Unassembled WGS sequence"/>
</dbReference>
<gene>
    <name evidence="3" type="ORF">E4665_02385</name>
</gene>
<dbReference type="InterPro" id="IPR029044">
    <property type="entry name" value="Nucleotide-diphossugar_trans"/>
</dbReference>
<evidence type="ECO:0000259" key="2">
    <source>
        <dbReference type="Pfam" id="PF00535"/>
    </source>
</evidence>
<dbReference type="CDD" id="cd04196">
    <property type="entry name" value="GT_2_like_d"/>
    <property type="match status" value="1"/>
</dbReference>
<dbReference type="Pfam" id="PF00535">
    <property type="entry name" value="Glycos_transf_2"/>
    <property type="match status" value="1"/>
</dbReference>
<name>A0A4Z0GSD3_9BACL</name>
<organism evidence="3 4">
    <name type="scientific">Sporolactobacillus shoreae</name>
    <dbReference type="NCBI Taxonomy" id="1465501"/>
    <lineage>
        <taxon>Bacteria</taxon>
        <taxon>Bacillati</taxon>
        <taxon>Bacillota</taxon>
        <taxon>Bacilli</taxon>
        <taxon>Bacillales</taxon>
        <taxon>Sporolactobacillaceae</taxon>
        <taxon>Sporolactobacillus</taxon>
    </lineage>
</organism>
<proteinExistence type="inferred from homology"/>
<sequence length="330" mass="38435">MMDKQFNANTSVSIFMATYNGAKFIGKQLESLHHQNFANWQLWIRDDVSSDETVSVIKEFEEHDKRIHLIEDSKGRLGNAQNFNEVMNYSGDSDYFMFCDQDDYWFQDKISSSLTFIKEKERECGSNTPIAIFTDAEAVNENLETISNSFMKKVHVNPYDKEPLNKLLAQNYMYGCTMLLNKFAFKLSVSVPKDAEGHDYWVALVTSLYGHIFYLDKPTLKYRQHSNNVTGLKQGKLINKIKRNLTLKGWIQTNRIVDMSIRQANRLLDIKYDNPNKGKSKLVRDFVLHGTEGGLIVIPFLIKNRIFRQGKLRTLIYYLSMIRKNKNIYD</sequence>
<dbReference type="EMBL" id="SRJD01000002">
    <property type="protein sequence ID" value="TGA99816.1"/>
    <property type="molecule type" value="Genomic_DNA"/>
</dbReference>
<dbReference type="AlphaFoldDB" id="A0A4Z0GSD3"/>
<dbReference type="SUPFAM" id="SSF53448">
    <property type="entry name" value="Nucleotide-diphospho-sugar transferases"/>
    <property type="match status" value="1"/>
</dbReference>